<evidence type="ECO:0000313" key="1">
    <source>
        <dbReference type="EMBL" id="ALR22218.1"/>
    </source>
</evidence>
<dbReference type="Proteomes" id="UP000056968">
    <property type="component" value="Chromosome"/>
</dbReference>
<dbReference type="OrthoDB" id="7507752at2"/>
<proteinExistence type="predicted"/>
<name>A0A0S3F3D6_9SPHN</name>
<dbReference type="EMBL" id="CP013264">
    <property type="protein sequence ID" value="ALR22218.1"/>
    <property type="molecule type" value="Genomic_DNA"/>
</dbReference>
<dbReference type="KEGG" id="sbd:ATN00_19780"/>
<sequence length="75" mass="8541">MTADQMIDLMIARLVRERGGAKHRWRQRIGSVKFYARATHPHCNWALSPTGSFGEIEAVESLADELRLRHPVLEG</sequence>
<keyword evidence="2" id="KW-1185">Reference proteome</keyword>
<organism evidence="1 2">
    <name type="scientific">Sphingobium baderi</name>
    <dbReference type="NCBI Taxonomy" id="1332080"/>
    <lineage>
        <taxon>Bacteria</taxon>
        <taxon>Pseudomonadati</taxon>
        <taxon>Pseudomonadota</taxon>
        <taxon>Alphaproteobacteria</taxon>
        <taxon>Sphingomonadales</taxon>
        <taxon>Sphingomonadaceae</taxon>
        <taxon>Sphingobium</taxon>
    </lineage>
</organism>
<accession>A0A0S3F3D6</accession>
<dbReference type="AlphaFoldDB" id="A0A0S3F3D6"/>
<dbReference type="STRING" id="1332080.ATN00_19780"/>
<reference evidence="1" key="1">
    <citation type="submission" date="2015-11" db="EMBL/GenBank/DDBJ databases">
        <title>A Two-component Flavoprotein Monooxygenase System MeaXY Responsible for para-Hydroxylation of 2-Methyl-6-ethylaniline and 2,6-Diethylaniline in Sphingobium baderi DE-13.</title>
        <authorList>
            <person name="Cheng M."/>
            <person name="Meng Q."/>
            <person name="Yang Y."/>
            <person name="Chu C."/>
            <person name="Yan X."/>
            <person name="He J."/>
            <person name="Li S."/>
        </authorList>
    </citation>
    <scope>NUCLEOTIDE SEQUENCE [LARGE SCALE GENOMIC DNA]</scope>
    <source>
        <strain evidence="1">DE-13</strain>
    </source>
</reference>
<evidence type="ECO:0000313" key="2">
    <source>
        <dbReference type="Proteomes" id="UP000056968"/>
    </source>
</evidence>
<protein>
    <submittedName>
        <fullName evidence="1">Uncharacterized protein</fullName>
    </submittedName>
</protein>
<dbReference type="RefSeq" id="WP_062068107.1">
    <property type="nucleotide sequence ID" value="NZ_CP013264.1"/>
</dbReference>
<gene>
    <name evidence="1" type="ORF">ATN00_19780</name>
</gene>